<reference evidence="1" key="1">
    <citation type="journal article" date="2009" name="PLoS Genet.">
        <title>Sequencing, mapping, and analysis of 27,455 maize full-length cDNAs.</title>
        <authorList>
            <person name="Soderlund C."/>
            <person name="Descour A."/>
            <person name="Kudrna D."/>
            <person name="Bomhoff M."/>
            <person name="Boyd L."/>
            <person name="Currie J."/>
            <person name="Angelova A."/>
            <person name="Collura K."/>
            <person name="Wissotski M."/>
            <person name="Ashley E."/>
            <person name="Morrow D."/>
            <person name="Fernandes J."/>
            <person name="Walbot V."/>
            <person name="Yu Y."/>
        </authorList>
    </citation>
    <scope>NUCLEOTIDE SEQUENCE</scope>
    <source>
        <strain evidence="1">B73</strain>
    </source>
</reference>
<evidence type="ECO:0000313" key="1">
    <source>
        <dbReference type="EMBL" id="ACN35239.1"/>
    </source>
</evidence>
<dbReference type="EMBL" id="BT068342">
    <property type="protein sequence ID" value="ACN35239.1"/>
    <property type="molecule type" value="mRNA"/>
</dbReference>
<proteinExistence type="evidence at transcript level"/>
<reference evidence="1" key="2">
    <citation type="submission" date="2012-06" db="EMBL/GenBank/DDBJ databases">
        <authorList>
            <person name="Yu Y."/>
            <person name="Currie J."/>
            <person name="Lomeli R."/>
            <person name="Angelova A."/>
            <person name="Collura K."/>
            <person name="Wissotski M."/>
            <person name="Campos D."/>
            <person name="Kudrna D."/>
            <person name="Golser W."/>
            <person name="Ashely E."/>
            <person name="Descour A."/>
            <person name="Fernandes J."/>
            <person name="Soderlund C."/>
            <person name="Walbot V."/>
        </authorList>
    </citation>
    <scope>NUCLEOTIDE SEQUENCE</scope>
    <source>
        <strain evidence="1">B73</strain>
    </source>
</reference>
<dbReference type="AlphaFoldDB" id="C0PJ73"/>
<accession>C0PJ73</accession>
<protein>
    <submittedName>
        <fullName evidence="1">Uncharacterized protein</fullName>
    </submittedName>
</protein>
<name>C0PJ73_MAIZE</name>
<organism evidence="1">
    <name type="scientific">Zea mays</name>
    <name type="common">Maize</name>
    <dbReference type="NCBI Taxonomy" id="4577"/>
    <lineage>
        <taxon>Eukaryota</taxon>
        <taxon>Viridiplantae</taxon>
        <taxon>Streptophyta</taxon>
        <taxon>Embryophyta</taxon>
        <taxon>Tracheophyta</taxon>
        <taxon>Spermatophyta</taxon>
        <taxon>Magnoliopsida</taxon>
        <taxon>Liliopsida</taxon>
        <taxon>Poales</taxon>
        <taxon>Poaceae</taxon>
        <taxon>PACMAD clade</taxon>
        <taxon>Panicoideae</taxon>
        <taxon>Andropogonodae</taxon>
        <taxon>Andropogoneae</taxon>
        <taxon>Tripsacinae</taxon>
        <taxon>Zea</taxon>
    </lineage>
</organism>
<sequence length="145" mass="16128">MKKWSLPYARSYQPQEKRKAATPSSVTCSLSHILMNCFLSPALLADFIFMALPSFAVTTHSLALPASSKPISVAFVLCRDMTFSKATQKKSRWKDLHATKSMSSGQVTVWSFSHLESSSTDGYISAFARSSSSRRGVFTWECRQS</sequence>